<dbReference type="Proteomes" id="UP000595140">
    <property type="component" value="Unassembled WGS sequence"/>
</dbReference>
<organism evidence="2 3">
    <name type="scientific">Cuscuta campestris</name>
    <dbReference type="NCBI Taxonomy" id="132261"/>
    <lineage>
        <taxon>Eukaryota</taxon>
        <taxon>Viridiplantae</taxon>
        <taxon>Streptophyta</taxon>
        <taxon>Embryophyta</taxon>
        <taxon>Tracheophyta</taxon>
        <taxon>Spermatophyta</taxon>
        <taxon>Magnoliopsida</taxon>
        <taxon>eudicotyledons</taxon>
        <taxon>Gunneridae</taxon>
        <taxon>Pentapetalae</taxon>
        <taxon>asterids</taxon>
        <taxon>lamiids</taxon>
        <taxon>Solanales</taxon>
        <taxon>Convolvulaceae</taxon>
        <taxon>Cuscuteae</taxon>
        <taxon>Cuscuta</taxon>
        <taxon>Cuscuta subgen. Grammica</taxon>
        <taxon>Cuscuta sect. Cleistogrammica</taxon>
    </lineage>
</organism>
<name>A0A484NCP7_9ASTE</name>
<reference evidence="2 3" key="1">
    <citation type="submission" date="2018-04" db="EMBL/GenBank/DDBJ databases">
        <authorList>
            <person name="Vogel A."/>
        </authorList>
    </citation>
    <scope>NUCLEOTIDE SEQUENCE [LARGE SCALE GENOMIC DNA]</scope>
</reference>
<sequence>MACREALIWVKENGIQNVELLSDCSRVVESLRDGSSQEEGWPLGLQPLSLRAGVVRNRDQYLSAGSSSTLSFNSSTTLLTYSPAPSSTLSSSSALDTQSMRLSSSLFINDTMGSPIGVPQMANISSSSSSSSSRRRGRSRNEEEEEEEAQVVVAAVVKKSQLQWRKCFSFSLCPTVSRTDASEASIVRRPSSSAPLAHFLAVERRANCRQFKIRSHRSRVRFPAINYVPDEYDCDVYRQDDDHIEEPNSLFTNGHIAPPPPKLREWGEHYFRA</sequence>
<protein>
    <submittedName>
        <fullName evidence="2">Uncharacterized protein</fullName>
    </submittedName>
</protein>
<proteinExistence type="predicted"/>
<dbReference type="OrthoDB" id="1924128at2759"/>
<dbReference type="PANTHER" id="PTHR33544">
    <property type="entry name" value="DUF4005 DOMAIN-CONTAINING PROTEIN-RELATED"/>
    <property type="match status" value="1"/>
</dbReference>
<feature type="region of interest" description="Disordered" evidence="1">
    <location>
        <begin position="118"/>
        <end position="148"/>
    </location>
</feature>
<dbReference type="InterPro" id="IPR040344">
    <property type="entry name" value="At3g17950-like"/>
</dbReference>
<accession>A0A484NCP7</accession>
<evidence type="ECO:0000256" key="1">
    <source>
        <dbReference type="SAM" id="MobiDB-lite"/>
    </source>
</evidence>
<gene>
    <name evidence="2" type="ORF">CCAM_LOCUS40626</name>
</gene>
<dbReference type="PANTHER" id="PTHR33544:SF5">
    <property type="entry name" value="DUF4005 DOMAIN-CONTAINING PROTEIN"/>
    <property type="match status" value="1"/>
</dbReference>
<dbReference type="EMBL" id="OOIL02006630">
    <property type="protein sequence ID" value="VFQ98850.1"/>
    <property type="molecule type" value="Genomic_DNA"/>
</dbReference>
<evidence type="ECO:0000313" key="3">
    <source>
        <dbReference type="Proteomes" id="UP000595140"/>
    </source>
</evidence>
<dbReference type="AlphaFoldDB" id="A0A484NCP7"/>
<keyword evidence="3" id="KW-1185">Reference proteome</keyword>
<evidence type="ECO:0000313" key="2">
    <source>
        <dbReference type="EMBL" id="VFQ98850.1"/>
    </source>
</evidence>